<keyword evidence="2" id="KW-0378">Hydrolase</keyword>
<dbReference type="Gene3D" id="3.40.50.1820">
    <property type="entry name" value="alpha/beta hydrolase"/>
    <property type="match status" value="1"/>
</dbReference>
<gene>
    <name evidence="2" type="ORF">Sya03_33030</name>
</gene>
<protein>
    <submittedName>
        <fullName evidence="2">Hydrolase</fullName>
    </submittedName>
</protein>
<feature type="domain" description="AB hydrolase-1" evidence="1">
    <location>
        <begin position="25"/>
        <end position="148"/>
    </location>
</feature>
<dbReference type="AlphaFoldDB" id="A0A8J3Y8I1"/>
<dbReference type="InterPro" id="IPR000073">
    <property type="entry name" value="AB_hydrolase_1"/>
</dbReference>
<evidence type="ECO:0000313" key="2">
    <source>
        <dbReference type="EMBL" id="GIJ03951.1"/>
    </source>
</evidence>
<name>A0A8J3Y8I1_9ACTN</name>
<dbReference type="SUPFAM" id="SSF53474">
    <property type="entry name" value="alpha/beta-Hydrolases"/>
    <property type="match status" value="1"/>
</dbReference>
<keyword evidence="3" id="KW-1185">Reference proteome</keyword>
<dbReference type="EMBL" id="BOOY01000025">
    <property type="protein sequence ID" value="GIJ03951.1"/>
    <property type="molecule type" value="Genomic_DNA"/>
</dbReference>
<organism evidence="2 3">
    <name type="scientific">Spirilliplanes yamanashiensis</name>
    <dbReference type="NCBI Taxonomy" id="42233"/>
    <lineage>
        <taxon>Bacteria</taxon>
        <taxon>Bacillati</taxon>
        <taxon>Actinomycetota</taxon>
        <taxon>Actinomycetes</taxon>
        <taxon>Micromonosporales</taxon>
        <taxon>Micromonosporaceae</taxon>
        <taxon>Spirilliplanes</taxon>
    </lineage>
</organism>
<dbReference type="GO" id="GO:0016787">
    <property type="term" value="F:hydrolase activity"/>
    <property type="evidence" value="ECO:0007669"/>
    <property type="project" value="UniProtKB-KW"/>
</dbReference>
<dbReference type="Pfam" id="PF00561">
    <property type="entry name" value="Abhydrolase_1"/>
    <property type="match status" value="1"/>
</dbReference>
<evidence type="ECO:0000313" key="3">
    <source>
        <dbReference type="Proteomes" id="UP000652013"/>
    </source>
</evidence>
<proteinExistence type="predicted"/>
<evidence type="ECO:0000259" key="1">
    <source>
        <dbReference type="Pfam" id="PF00561"/>
    </source>
</evidence>
<sequence>MTTVTTDLLDVPGARLHYELRGTGPLLVLVAAPMDARSFAPLADLLAGDHTVLTTDPRGIHRSTVADRAADATPELRADDLARLIAHVDAGPAAMLGSSGGAVSVLALAQARPDLAHTVIAHEPPLHDGQPDADRLRADTERMCATYLAGDPAGAWRDFLRIANIAMPPELVEQVFLADRSPQAVADEHYQFARMLRPTVYWRPDVAALRASPVRVLVGLGEESGGELCERTSATLAARLGTAPTLFPGGHIGFADRPEAFAARLREVLAGR</sequence>
<accession>A0A8J3Y8I1</accession>
<comment type="caution">
    <text evidence="2">The sequence shown here is derived from an EMBL/GenBank/DDBJ whole genome shotgun (WGS) entry which is preliminary data.</text>
</comment>
<reference evidence="2" key="1">
    <citation type="submission" date="2021-01" db="EMBL/GenBank/DDBJ databases">
        <title>Whole genome shotgun sequence of Spirilliplanes yamanashiensis NBRC 15828.</title>
        <authorList>
            <person name="Komaki H."/>
            <person name="Tamura T."/>
        </authorList>
    </citation>
    <scope>NUCLEOTIDE SEQUENCE</scope>
    <source>
        <strain evidence="2">NBRC 15828</strain>
    </source>
</reference>
<dbReference type="RefSeq" id="WP_203939197.1">
    <property type="nucleotide sequence ID" value="NZ_BAAAGJ010000002.1"/>
</dbReference>
<dbReference type="InterPro" id="IPR029058">
    <property type="entry name" value="AB_hydrolase_fold"/>
</dbReference>
<dbReference type="Proteomes" id="UP000652013">
    <property type="component" value="Unassembled WGS sequence"/>
</dbReference>